<dbReference type="Pfam" id="PF09730">
    <property type="entry name" value="BicD"/>
    <property type="match status" value="1"/>
</dbReference>
<dbReference type="GO" id="GO:0005794">
    <property type="term" value="C:Golgi apparatus"/>
    <property type="evidence" value="ECO:0007669"/>
    <property type="project" value="TreeGrafter"/>
</dbReference>
<organism evidence="4 5">
    <name type="scientific">Ladona fulva</name>
    <name type="common">Scarce chaser dragonfly</name>
    <name type="synonym">Libellula fulva</name>
    <dbReference type="NCBI Taxonomy" id="123851"/>
    <lineage>
        <taxon>Eukaryota</taxon>
        <taxon>Metazoa</taxon>
        <taxon>Ecdysozoa</taxon>
        <taxon>Arthropoda</taxon>
        <taxon>Hexapoda</taxon>
        <taxon>Insecta</taxon>
        <taxon>Pterygota</taxon>
        <taxon>Palaeoptera</taxon>
        <taxon>Odonata</taxon>
        <taxon>Epiprocta</taxon>
        <taxon>Anisoptera</taxon>
        <taxon>Libelluloidea</taxon>
        <taxon>Libellulidae</taxon>
        <taxon>Ladona</taxon>
    </lineage>
</organism>
<dbReference type="GO" id="GO:0008093">
    <property type="term" value="F:cytoskeletal anchor activity"/>
    <property type="evidence" value="ECO:0007669"/>
    <property type="project" value="InterPro"/>
</dbReference>
<gene>
    <name evidence="4" type="ORF">J437_LFUL003969</name>
</gene>
<dbReference type="GO" id="GO:0005829">
    <property type="term" value="C:cytosol"/>
    <property type="evidence" value="ECO:0007669"/>
    <property type="project" value="TreeGrafter"/>
</dbReference>
<evidence type="ECO:0000256" key="3">
    <source>
        <dbReference type="SAM" id="Coils"/>
    </source>
</evidence>
<proteinExistence type="inferred from homology"/>
<evidence type="ECO:0000313" key="4">
    <source>
        <dbReference type="EMBL" id="KAG8227238.1"/>
    </source>
</evidence>
<keyword evidence="2 3" id="KW-0175">Coiled coil</keyword>
<dbReference type="EMBL" id="KZ308316">
    <property type="protein sequence ID" value="KAG8227238.1"/>
    <property type="molecule type" value="Genomic_DNA"/>
</dbReference>
<dbReference type="OrthoDB" id="10069295at2759"/>
<reference evidence="4" key="2">
    <citation type="submission" date="2017-10" db="EMBL/GenBank/DDBJ databases">
        <title>Ladona fulva Genome sequencing and assembly.</title>
        <authorList>
            <person name="Murali S."/>
            <person name="Richards S."/>
            <person name="Bandaranaike D."/>
            <person name="Bellair M."/>
            <person name="Blankenburg K."/>
            <person name="Chao H."/>
            <person name="Dinh H."/>
            <person name="Doddapaneni H."/>
            <person name="Dugan-Rocha S."/>
            <person name="Elkadiri S."/>
            <person name="Gnanaolivu R."/>
            <person name="Hernandez B."/>
            <person name="Skinner E."/>
            <person name="Javaid M."/>
            <person name="Lee S."/>
            <person name="Li M."/>
            <person name="Ming W."/>
            <person name="Munidasa M."/>
            <person name="Muniz J."/>
            <person name="Nguyen L."/>
            <person name="Hughes D."/>
            <person name="Osuji N."/>
            <person name="Pu L.-L."/>
            <person name="Puazo M."/>
            <person name="Qu C."/>
            <person name="Quiroz J."/>
            <person name="Raj R."/>
            <person name="Weissenberger G."/>
            <person name="Xin Y."/>
            <person name="Zou X."/>
            <person name="Han Y."/>
            <person name="Worley K."/>
            <person name="Muzny D."/>
            <person name="Gibbs R."/>
        </authorList>
    </citation>
    <scope>NUCLEOTIDE SEQUENCE</scope>
    <source>
        <strain evidence="4">Sampled in the wild</strain>
    </source>
</reference>
<dbReference type="GO" id="GO:0034452">
    <property type="term" value="F:dynactin binding"/>
    <property type="evidence" value="ECO:0007669"/>
    <property type="project" value="TreeGrafter"/>
</dbReference>
<dbReference type="Gene3D" id="6.10.250.3110">
    <property type="match status" value="1"/>
</dbReference>
<dbReference type="PANTHER" id="PTHR31233">
    <property type="entry name" value="BICAUDAL D FAMILY MEMBER"/>
    <property type="match status" value="1"/>
</dbReference>
<dbReference type="AlphaFoldDB" id="A0A8K0NZJ6"/>
<dbReference type="PANTHER" id="PTHR31233:SF6">
    <property type="entry name" value="PROTEIN BICAUDAL D"/>
    <property type="match status" value="1"/>
</dbReference>
<evidence type="ECO:0000313" key="5">
    <source>
        <dbReference type="Proteomes" id="UP000792457"/>
    </source>
</evidence>
<evidence type="ECO:0000256" key="1">
    <source>
        <dbReference type="ARBA" id="ARBA00010061"/>
    </source>
</evidence>
<dbReference type="Proteomes" id="UP000792457">
    <property type="component" value="Unassembled WGS sequence"/>
</dbReference>
<comment type="similarity">
    <text evidence="1">Belongs to the BicD family.</text>
</comment>
<reference evidence="4" key="1">
    <citation type="submission" date="2013-04" db="EMBL/GenBank/DDBJ databases">
        <authorList>
            <person name="Qu J."/>
            <person name="Murali S.C."/>
            <person name="Bandaranaike D."/>
            <person name="Bellair M."/>
            <person name="Blankenburg K."/>
            <person name="Chao H."/>
            <person name="Dinh H."/>
            <person name="Doddapaneni H."/>
            <person name="Downs B."/>
            <person name="Dugan-Rocha S."/>
            <person name="Elkadiri S."/>
            <person name="Gnanaolivu R.D."/>
            <person name="Hernandez B."/>
            <person name="Javaid M."/>
            <person name="Jayaseelan J.C."/>
            <person name="Lee S."/>
            <person name="Li M."/>
            <person name="Ming W."/>
            <person name="Munidasa M."/>
            <person name="Muniz J."/>
            <person name="Nguyen L."/>
            <person name="Ongeri F."/>
            <person name="Osuji N."/>
            <person name="Pu L.-L."/>
            <person name="Puazo M."/>
            <person name="Qu C."/>
            <person name="Quiroz J."/>
            <person name="Raj R."/>
            <person name="Weissenberger G."/>
            <person name="Xin Y."/>
            <person name="Zou X."/>
            <person name="Han Y."/>
            <person name="Richards S."/>
            <person name="Worley K."/>
            <person name="Muzny D."/>
            <person name="Gibbs R."/>
        </authorList>
    </citation>
    <scope>NUCLEOTIDE SEQUENCE</scope>
    <source>
        <strain evidence="4">Sampled in the wild</strain>
    </source>
</reference>
<dbReference type="GO" id="GO:0070840">
    <property type="term" value="F:dynein complex binding"/>
    <property type="evidence" value="ECO:0007669"/>
    <property type="project" value="InterPro"/>
</dbReference>
<feature type="coiled-coil region" evidence="3">
    <location>
        <begin position="4"/>
        <end position="73"/>
    </location>
</feature>
<dbReference type="GO" id="GO:0072393">
    <property type="term" value="P:microtubule anchoring at microtubule organizing center"/>
    <property type="evidence" value="ECO:0007669"/>
    <property type="project" value="TreeGrafter"/>
</dbReference>
<sequence>MDTYVKEEASIEELRREVERLSRELDQISSENVQSAQYGLELLADQAALKQRCEELEALYENTKHELEITQERFTNRYCFHFKALTKFQTSHKVTTESGIEQEESLLSESAALKTSLNTTILELEFENKQLKQELERVTAERERTFSENSELAKEREEWERERRSLRSEIREAKSRETRFVCDYSELEEENIGLQKQVAGLRSSQVEFEGAKHELRRLHEEIEVLNQQYEEQIKLRQIAEKQLEEALESLQVEREAKYAYKKELDQRINSESMFNLSNLAFSIRGEFISFTYE</sequence>
<feature type="coiled-coil region" evidence="3">
    <location>
        <begin position="114"/>
        <end position="256"/>
    </location>
</feature>
<protein>
    <submittedName>
        <fullName evidence="4">Uncharacterized protein</fullName>
    </submittedName>
</protein>
<accession>A0A8K0NZJ6</accession>
<keyword evidence="5" id="KW-1185">Reference proteome</keyword>
<evidence type="ECO:0000256" key="2">
    <source>
        <dbReference type="ARBA" id="ARBA00023054"/>
    </source>
</evidence>
<comment type="caution">
    <text evidence="4">The sequence shown here is derived from an EMBL/GenBank/DDBJ whole genome shotgun (WGS) entry which is preliminary data.</text>
</comment>
<dbReference type="GO" id="GO:0070507">
    <property type="term" value="P:regulation of microtubule cytoskeleton organization"/>
    <property type="evidence" value="ECO:0007669"/>
    <property type="project" value="TreeGrafter"/>
</dbReference>
<dbReference type="InterPro" id="IPR018477">
    <property type="entry name" value="BICD"/>
</dbReference>
<name>A0A8K0NZJ6_LADFU</name>